<evidence type="ECO:0000313" key="3">
    <source>
        <dbReference type="EMBL" id="PZD93826.1"/>
    </source>
</evidence>
<dbReference type="OrthoDB" id="291892at2"/>
<accession>A0A2W1L3A5</accession>
<keyword evidence="1" id="KW-0472">Membrane</keyword>
<keyword evidence="1" id="KW-0812">Transmembrane</keyword>
<dbReference type="Pfam" id="PF04892">
    <property type="entry name" value="VanZ"/>
    <property type="match status" value="1"/>
</dbReference>
<evidence type="ECO:0000256" key="1">
    <source>
        <dbReference type="SAM" id="Phobius"/>
    </source>
</evidence>
<dbReference type="NCBIfam" id="NF037970">
    <property type="entry name" value="vanZ_1"/>
    <property type="match status" value="1"/>
</dbReference>
<keyword evidence="1" id="KW-1133">Transmembrane helix</keyword>
<protein>
    <recommendedName>
        <fullName evidence="2">VanZ-like domain-containing protein</fullName>
    </recommendedName>
</protein>
<feature type="transmembrane region" description="Helical" evidence="1">
    <location>
        <begin position="59"/>
        <end position="78"/>
    </location>
</feature>
<feature type="transmembrane region" description="Helical" evidence="1">
    <location>
        <begin position="21"/>
        <end position="39"/>
    </location>
</feature>
<keyword evidence="4" id="KW-1185">Reference proteome</keyword>
<organism evidence="3 4">
    <name type="scientific">Paenibacillus sambharensis</name>
    <dbReference type="NCBI Taxonomy" id="1803190"/>
    <lineage>
        <taxon>Bacteria</taxon>
        <taxon>Bacillati</taxon>
        <taxon>Bacillota</taxon>
        <taxon>Bacilli</taxon>
        <taxon>Bacillales</taxon>
        <taxon>Paenibacillaceae</taxon>
        <taxon>Paenibacillus</taxon>
    </lineage>
</organism>
<proteinExistence type="predicted"/>
<evidence type="ECO:0000259" key="2">
    <source>
        <dbReference type="Pfam" id="PF04892"/>
    </source>
</evidence>
<gene>
    <name evidence="3" type="ORF">DNH61_20180</name>
</gene>
<dbReference type="EMBL" id="QKRB01000055">
    <property type="protein sequence ID" value="PZD93826.1"/>
    <property type="molecule type" value="Genomic_DNA"/>
</dbReference>
<dbReference type="InterPro" id="IPR006976">
    <property type="entry name" value="VanZ-like"/>
</dbReference>
<evidence type="ECO:0000313" key="4">
    <source>
        <dbReference type="Proteomes" id="UP000249522"/>
    </source>
</evidence>
<feature type="domain" description="VanZ-like" evidence="2">
    <location>
        <begin position="26"/>
        <end position="133"/>
    </location>
</feature>
<reference evidence="3 4" key="1">
    <citation type="submission" date="2018-06" db="EMBL/GenBank/DDBJ databases">
        <title>Paenibacillus imtechensis sp. nov.</title>
        <authorList>
            <person name="Pinnaka A.K."/>
            <person name="Singh H."/>
            <person name="Kaur M."/>
        </authorList>
    </citation>
    <scope>NUCLEOTIDE SEQUENCE [LARGE SCALE GENOMIC DNA]</scope>
    <source>
        <strain evidence="3 4">SMB1</strain>
    </source>
</reference>
<sequence>MKQTLAPKRTGGRQAYRPLRWLAPAVVMAGIFYFSSRTGDDLGAMLPWFQRWLPFMTGFDWGHLAAYFLLALSFEYALGQQSLRTAVKLMIIVLCVLYGVTDEYHQSFVGGRTPDIHDLVNDGIGAAAAVVLTALPPIRRRWAALLR</sequence>
<comment type="caution">
    <text evidence="3">The sequence shown here is derived from an EMBL/GenBank/DDBJ whole genome shotgun (WGS) entry which is preliminary data.</text>
</comment>
<dbReference type="Proteomes" id="UP000249522">
    <property type="component" value="Unassembled WGS sequence"/>
</dbReference>
<name>A0A2W1L3A5_9BACL</name>
<dbReference type="AlphaFoldDB" id="A0A2W1L3A5"/>
<dbReference type="RefSeq" id="WP_111148637.1">
    <property type="nucleotide sequence ID" value="NZ_QKRB01000055.1"/>
</dbReference>